<keyword evidence="1" id="KW-0812">Transmembrane</keyword>
<comment type="caution">
    <text evidence="2">The sequence shown here is derived from an EMBL/GenBank/DDBJ whole genome shotgun (WGS) entry which is preliminary data.</text>
</comment>
<dbReference type="EMBL" id="BAABGT010000122">
    <property type="protein sequence ID" value="GAA4560267.1"/>
    <property type="molecule type" value="Genomic_DNA"/>
</dbReference>
<keyword evidence="1" id="KW-1133">Transmembrane helix</keyword>
<dbReference type="Proteomes" id="UP001501598">
    <property type="component" value="Unassembled WGS sequence"/>
</dbReference>
<feature type="transmembrane region" description="Helical" evidence="1">
    <location>
        <begin position="12"/>
        <end position="33"/>
    </location>
</feature>
<accession>A0ABP8S406</accession>
<keyword evidence="1" id="KW-0472">Membrane</keyword>
<evidence type="ECO:0000256" key="1">
    <source>
        <dbReference type="SAM" id="Phobius"/>
    </source>
</evidence>
<evidence type="ECO:0000313" key="2">
    <source>
        <dbReference type="EMBL" id="GAA4560267.1"/>
    </source>
</evidence>
<proteinExistence type="predicted"/>
<keyword evidence="3" id="KW-1185">Reference proteome</keyword>
<sequence length="135" mass="14822">MSDVWTGVLSYAAIAAAPTLLIWALVRLGPLLLDLPEWIASRRRPPAPTGRPYERLVGDLHRLRREVKAPAPTSRVRRVAALAAYDDVLSDLCRAVGDDRPRLSDLPERERPFARLQAEAALEAAGVPLDTRPAA</sequence>
<evidence type="ECO:0000313" key="3">
    <source>
        <dbReference type="Proteomes" id="UP001501598"/>
    </source>
</evidence>
<gene>
    <name evidence="2" type="ORF">GCM10023175_69880</name>
</gene>
<name>A0ABP8S406_9PSEU</name>
<protein>
    <submittedName>
        <fullName evidence="2">Uncharacterized protein</fullName>
    </submittedName>
</protein>
<organism evidence="2 3">
    <name type="scientific">Pseudonocardia xishanensis</name>
    <dbReference type="NCBI Taxonomy" id="630995"/>
    <lineage>
        <taxon>Bacteria</taxon>
        <taxon>Bacillati</taxon>
        <taxon>Actinomycetota</taxon>
        <taxon>Actinomycetes</taxon>
        <taxon>Pseudonocardiales</taxon>
        <taxon>Pseudonocardiaceae</taxon>
        <taxon>Pseudonocardia</taxon>
    </lineage>
</organism>
<reference evidence="3" key="1">
    <citation type="journal article" date="2019" name="Int. J. Syst. Evol. Microbiol.">
        <title>The Global Catalogue of Microorganisms (GCM) 10K type strain sequencing project: providing services to taxonomists for standard genome sequencing and annotation.</title>
        <authorList>
            <consortium name="The Broad Institute Genomics Platform"/>
            <consortium name="The Broad Institute Genome Sequencing Center for Infectious Disease"/>
            <person name="Wu L."/>
            <person name="Ma J."/>
        </authorList>
    </citation>
    <scope>NUCLEOTIDE SEQUENCE [LARGE SCALE GENOMIC DNA]</scope>
    <source>
        <strain evidence="3">JCM 17906</strain>
    </source>
</reference>
<dbReference type="RefSeq" id="WP_345428229.1">
    <property type="nucleotide sequence ID" value="NZ_BAABGT010000122.1"/>
</dbReference>